<organism evidence="1 2">
    <name type="scientific">Autumnicola lenta</name>
    <dbReference type="NCBI Taxonomy" id="3075593"/>
    <lineage>
        <taxon>Bacteria</taxon>
        <taxon>Pseudomonadati</taxon>
        <taxon>Bacteroidota</taxon>
        <taxon>Flavobacteriia</taxon>
        <taxon>Flavobacteriales</taxon>
        <taxon>Flavobacteriaceae</taxon>
        <taxon>Autumnicola</taxon>
    </lineage>
</organism>
<keyword evidence="2" id="KW-1185">Reference proteome</keyword>
<accession>A0ABU3CJ44</accession>
<evidence type="ECO:0000313" key="2">
    <source>
        <dbReference type="Proteomes" id="UP001245285"/>
    </source>
</evidence>
<gene>
    <name evidence="1" type="ORF">RM545_06655</name>
</gene>
<protein>
    <submittedName>
        <fullName evidence="1">Uncharacterized protein</fullName>
    </submittedName>
</protein>
<evidence type="ECO:0000313" key="1">
    <source>
        <dbReference type="EMBL" id="MDT0646365.1"/>
    </source>
</evidence>
<dbReference type="Proteomes" id="UP001245285">
    <property type="component" value="Unassembled WGS sequence"/>
</dbReference>
<dbReference type="EMBL" id="JAVRHO010000007">
    <property type="protein sequence ID" value="MDT0646365.1"/>
    <property type="molecule type" value="Genomic_DNA"/>
</dbReference>
<reference evidence="1 2" key="1">
    <citation type="submission" date="2023-09" db="EMBL/GenBank/DDBJ databases">
        <authorList>
            <person name="Rey-Velasco X."/>
        </authorList>
    </citation>
    <scope>NUCLEOTIDE SEQUENCE [LARGE SCALE GENOMIC DNA]</scope>
    <source>
        <strain evidence="1 2">F260</strain>
    </source>
</reference>
<proteinExistence type="predicted"/>
<sequence>MRVERQNNEIVVRFSAGTKVSKIQSILDYLRYEELTLKSKATEEDLNDLLKDAKKGRLEKIRKEIGLDD</sequence>
<name>A0ABU3CJ44_9FLAO</name>
<comment type="caution">
    <text evidence="1">The sequence shown here is derived from an EMBL/GenBank/DDBJ whole genome shotgun (WGS) entry which is preliminary data.</text>
</comment>
<dbReference type="RefSeq" id="WP_311494539.1">
    <property type="nucleotide sequence ID" value="NZ_JAVRHO010000007.1"/>
</dbReference>